<dbReference type="Gene3D" id="3.40.50.360">
    <property type="match status" value="1"/>
</dbReference>
<proteinExistence type="predicted"/>
<protein>
    <submittedName>
        <fullName evidence="4">Flavodoxin family protein</fullName>
    </submittedName>
</protein>
<dbReference type="PANTHER" id="PTHR43278:SF4">
    <property type="entry name" value="NAD(P)H-DEPENDENT FMN-CONTAINING OXIDOREDUCTASE YWQN-RELATED"/>
    <property type="match status" value="1"/>
</dbReference>
<dbReference type="RefSeq" id="WP_334315601.1">
    <property type="nucleotide sequence ID" value="NZ_CP065938.1"/>
</dbReference>
<accession>A0ABY5Y1D5</accession>
<keyword evidence="1" id="KW-0285">Flavoprotein</keyword>
<evidence type="ECO:0000313" key="4">
    <source>
        <dbReference type="EMBL" id="UWX06005.1"/>
    </source>
</evidence>
<gene>
    <name evidence="4" type="ORF">JBF11_01390</name>
</gene>
<dbReference type="PANTHER" id="PTHR43278">
    <property type="entry name" value="NAD(P)H-DEPENDENT FMN-CONTAINING OXIDOREDUCTASE YWQN-RELATED"/>
    <property type="match status" value="1"/>
</dbReference>
<dbReference type="Pfam" id="PF03358">
    <property type="entry name" value="FMN_red"/>
    <property type="match status" value="1"/>
</dbReference>
<dbReference type="SUPFAM" id="SSF52218">
    <property type="entry name" value="Flavoproteins"/>
    <property type="match status" value="1"/>
</dbReference>
<dbReference type="InterPro" id="IPR005025">
    <property type="entry name" value="FMN_Rdtase-like_dom"/>
</dbReference>
<feature type="domain" description="NADPH-dependent FMN reductase-like" evidence="3">
    <location>
        <begin position="1"/>
        <end position="157"/>
    </location>
</feature>
<dbReference type="EMBL" id="CP065938">
    <property type="protein sequence ID" value="UWX06005.1"/>
    <property type="molecule type" value="Genomic_DNA"/>
</dbReference>
<dbReference type="InterPro" id="IPR029039">
    <property type="entry name" value="Flavoprotein-like_sf"/>
</dbReference>
<sequence>MKVLALNGSQNPKGVTYHAIQLVAEELAKENIGLDIVHVGVKAVAGCIDCRKCRTNGHHCIHDDIVNKLIDMLPEYDGLILGCPVHYMGIPGPFKAALDRLLYATEHLEGWGPKPAAAITVCRRAGAIDASHQLQNYLNCANLLTVNSQYWNVCFGWKPNEFLEQDAEGVQTMQVLGKNMAWILKVLEASKGKIPVPAYEKRVRANFCR</sequence>
<evidence type="ECO:0000259" key="3">
    <source>
        <dbReference type="Pfam" id="PF03358"/>
    </source>
</evidence>
<name>A0ABY5Y1D5_9BACT</name>
<evidence type="ECO:0000256" key="1">
    <source>
        <dbReference type="ARBA" id="ARBA00022630"/>
    </source>
</evidence>
<reference evidence="4" key="1">
    <citation type="submission" date="2020-12" db="EMBL/GenBank/DDBJ databases">
        <title>Taurinivorans muris gen. nov., sp. nov., fundamental and realized metabolic niche of a ubiquitous sulfidogenic bacterium in the murine intestine.</title>
        <authorList>
            <person name="Ye H."/>
            <person name="Hanson B.T."/>
            <person name="Loy A."/>
        </authorList>
    </citation>
    <scope>NUCLEOTIDE SEQUENCE</scope>
    <source>
        <strain evidence="4">LT0009</strain>
    </source>
</reference>
<evidence type="ECO:0000256" key="2">
    <source>
        <dbReference type="ARBA" id="ARBA00022643"/>
    </source>
</evidence>
<keyword evidence="2" id="KW-0288">FMN</keyword>
<dbReference type="InterPro" id="IPR051796">
    <property type="entry name" value="ISF_SsuE-like"/>
</dbReference>
<evidence type="ECO:0000313" key="5">
    <source>
        <dbReference type="Proteomes" id="UP001058120"/>
    </source>
</evidence>
<dbReference type="Proteomes" id="UP001058120">
    <property type="component" value="Chromosome"/>
</dbReference>
<keyword evidence="5" id="KW-1185">Reference proteome</keyword>
<organism evidence="4 5">
    <name type="scientific">Taurinivorans muris</name>
    <dbReference type="NCBI Taxonomy" id="2787751"/>
    <lineage>
        <taxon>Bacteria</taxon>
        <taxon>Pseudomonadati</taxon>
        <taxon>Thermodesulfobacteriota</taxon>
        <taxon>Desulfovibrionia</taxon>
        <taxon>Desulfovibrionales</taxon>
        <taxon>Desulfovibrionaceae</taxon>
        <taxon>Taurinivorans</taxon>
    </lineage>
</organism>